<comment type="similarity">
    <text evidence="7">Belongs to the aspartate/glutamate racemases family.</text>
</comment>
<evidence type="ECO:0000256" key="5">
    <source>
        <dbReference type="ARBA" id="ARBA00023235"/>
    </source>
</evidence>
<evidence type="ECO:0000313" key="8">
    <source>
        <dbReference type="EMBL" id="MBC5998247.1"/>
    </source>
</evidence>
<comment type="catalytic activity">
    <reaction evidence="1 7">
        <text>L-glutamate = D-glutamate</text>
        <dbReference type="Rhea" id="RHEA:12813"/>
        <dbReference type="ChEBI" id="CHEBI:29985"/>
        <dbReference type="ChEBI" id="CHEBI:29986"/>
        <dbReference type="EC" id="5.1.1.3"/>
    </reaction>
</comment>
<evidence type="ECO:0000256" key="2">
    <source>
        <dbReference type="ARBA" id="ARBA00013090"/>
    </source>
</evidence>
<feature type="binding site" evidence="7">
    <location>
        <begin position="185"/>
        <end position="186"/>
    </location>
    <ligand>
        <name>substrate</name>
    </ligand>
</feature>
<sequence>MDNRPIGVFDSGLGGLTVLKEIIKVLPNENIVYFGDTARVPYGPRSKEAIIKYTFQAINFLMSKNVKAIVIACNTATARSLKEAQSKYNIPIIGVIEAGARTAAYSTKNKIVGVIGTEGTISSKSYNVEIEKLDKDIKIVSKACPLFVPITEEGWANTEVAYLTAKEYLKELLDQGIDSLVLGCTHYPILKRTIGKVVGEEIKLVNPAKETAKDLYDILGKQDILRTVNKDNPIYEYYVSDIPEKFASIGQQFLKRDMDDVKKIEIQKY</sequence>
<keyword evidence="4 7" id="KW-0573">Peptidoglycan synthesis</keyword>
<dbReference type="InterPro" id="IPR033134">
    <property type="entry name" value="Asp/Glu_racemase_AS_2"/>
</dbReference>
<accession>A0ABR7JTK7</accession>
<comment type="function">
    <text evidence="7">Provides the (R)-glutamate required for cell wall biosynthesis.</text>
</comment>
<protein>
    <recommendedName>
        <fullName evidence="2 7">Glutamate racemase</fullName>
        <ecNumber evidence="2 7">5.1.1.3</ecNumber>
    </recommendedName>
</protein>
<dbReference type="InterPro" id="IPR004391">
    <property type="entry name" value="Glu_race"/>
</dbReference>
<dbReference type="Gene3D" id="3.40.50.1860">
    <property type="match status" value="2"/>
</dbReference>
<dbReference type="Pfam" id="PF01177">
    <property type="entry name" value="Asp_Glu_race"/>
    <property type="match status" value="1"/>
</dbReference>
<dbReference type="HAMAP" id="MF_00258">
    <property type="entry name" value="Glu_racemase"/>
    <property type="match status" value="1"/>
</dbReference>
<keyword evidence="3 7" id="KW-0133">Cell shape</keyword>
<evidence type="ECO:0000313" key="9">
    <source>
        <dbReference type="Proteomes" id="UP000609849"/>
    </source>
</evidence>
<organism evidence="8 9">
    <name type="scientific">Romboutsia faecis</name>
    <dbReference type="NCBI Taxonomy" id="2764597"/>
    <lineage>
        <taxon>Bacteria</taxon>
        <taxon>Bacillati</taxon>
        <taxon>Bacillota</taxon>
        <taxon>Clostridia</taxon>
        <taxon>Peptostreptococcales</taxon>
        <taxon>Peptostreptococcaceae</taxon>
        <taxon>Romboutsia</taxon>
    </lineage>
</organism>
<reference evidence="8 9" key="1">
    <citation type="submission" date="2020-08" db="EMBL/GenBank/DDBJ databases">
        <authorList>
            <person name="Liu C."/>
            <person name="Sun Q."/>
        </authorList>
    </citation>
    <scope>NUCLEOTIDE SEQUENCE [LARGE SCALE GENOMIC DNA]</scope>
    <source>
        <strain evidence="8 9">NSJ-18</strain>
    </source>
</reference>
<keyword evidence="5 7" id="KW-0413">Isomerase</keyword>
<dbReference type="InterPro" id="IPR015942">
    <property type="entry name" value="Asp/Glu/hydantoin_racemase"/>
</dbReference>
<dbReference type="PANTHER" id="PTHR21198:SF2">
    <property type="entry name" value="GLUTAMATE RACEMASE"/>
    <property type="match status" value="1"/>
</dbReference>
<feature type="binding site" evidence="7">
    <location>
        <begin position="42"/>
        <end position="43"/>
    </location>
    <ligand>
        <name>substrate</name>
    </ligand>
</feature>
<comment type="caution">
    <text evidence="8">The sequence shown here is derived from an EMBL/GenBank/DDBJ whole genome shotgun (WGS) entry which is preliminary data.</text>
</comment>
<feature type="binding site" evidence="7">
    <location>
        <begin position="10"/>
        <end position="11"/>
    </location>
    <ligand>
        <name>substrate</name>
    </ligand>
</feature>
<proteinExistence type="inferred from homology"/>
<evidence type="ECO:0000256" key="6">
    <source>
        <dbReference type="ARBA" id="ARBA00023316"/>
    </source>
</evidence>
<feature type="active site" description="Proton donor/acceptor" evidence="7">
    <location>
        <position position="184"/>
    </location>
</feature>
<evidence type="ECO:0000256" key="7">
    <source>
        <dbReference type="HAMAP-Rule" id="MF_00258"/>
    </source>
</evidence>
<dbReference type="RefSeq" id="WP_153972849.1">
    <property type="nucleotide sequence ID" value="NZ_JACRWE010000012.1"/>
</dbReference>
<dbReference type="SUPFAM" id="SSF53681">
    <property type="entry name" value="Aspartate/glutamate racemase"/>
    <property type="match status" value="2"/>
</dbReference>
<dbReference type="Proteomes" id="UP000609849">
    <property type="component" value="Unassembled WGS sequence"/>
</dbReference>
<dbReference type="InterPro" id="IPR018187">
    <property type="entry name" value="Asp/Glu_racemase_AS_1"/>
</dbReference>
<evidence type="ECO:0000256" key="3">
    <source>
        <dbReference type="ARBA" id="ARBA00022960"/>
    </source>
</evidence>
<comment type="pathway">
    <text evidence="7">Cell wall biogenesis; peptidoglycan biosynthesis.</text>
</comment>
<gene>
    <name evidence="7" type="primary">murI</name>
    <name evidence="8" type="ORF">H8923_15950</name>
</gene>
<dbReference type="PROSITE" id="PS00924">
    <property type="entry name" value="ASP_GLU_RACEMASE_2"/>
    <property type="match status" value="1"/>
</dbReference>
<dbReference type="PROSITE" id="PS00923">
    <property type="entry name" value="ASP_GLU_RACEMASE_1"/>
    <property type="match status" value="1"/>
</dbReference>
<dbReference type="NCBIfam" id="TIGR00067">
    <property type="entry name" value="glut_race"/>
    <property type="match status" value="1"/>
</dbReference>
<name>A0ABR7JTK7_9FIRM</name>
<dbReference type="EC" id="5.1.1.3" evidence="2 7"/>
<keyword evidence="9" id="KW-1185">Reference proteome</keyword>
<feature type="active site" description="Proton donor/acceptor" evidence="7">
    <location>
        <position position="73"/>
    </location>
</feature>
<evidence type="ECO:0000256" key="4">
    <source>
        <dbReference type="ARBA" id="ARBA00022984"/>
    </source>
</evidence>
<feature type="binding site" evidence="7">
    <location>
        <begin position="74"/>
        <end position="75"/>
    </location>
    <ligand>
        <name>substrate</name>
    </ligand>
</feature>
<dbReference type="EMBL" id="JACRWE010000012">
    <property type="protein sequence ID" value="MBC5998247.1"/>
    <property type="molecule type" value="Genomic_DNA"/>
</dbReference>
<dbReference type="InterPro" id="IPR001920">
    <property type="entry name" value="Asp/Glu_race"/>
</dbReference>
<evidence type="ECO:0000256" key="1">
    <source>
        <dbReference type="ARBA" id="ARBA00001602"/>
    </source>
</evidence>
<dbReference type="PANTHER" id="PTHR21198">
    <property type="entry name" value="GLUTAMATE RACEMASE"/>
    <property type="match status" value="1"/>
</dbReference>
<keyword evidence="6 7" id="KW-0961">Cell wall biogenesis/degradation</keyword>
<dbReference type="GO" id="GO:0008881">
    <property type="term" value="F:glutamate racemase activity"/>
    <property type="evidence" value="ECO:0007669"/>
    <property type="project" value="UniProtKB-EC"/>
</dbReference>